<gene>
    <name evidence="14" type="ORF">ACFPYL_16775</name>
</gene>
<accession>A0ABW1LNH8</accession>
<dbReference type="PROSITE" id="PS51352">
    <property type="entry name" value="THIOREDOXIN_2"/>
    <property type="match status" value="1"/>
</dbReference>
<dbReference type="RefSeq" id="WP_379156659.1">
    <property type="nucleotide sequence ID" value="NZ_JBHSRJ010000005.1"/>
</dbReference>
<dbReference type="PIRSF" id="PIRSF000239">
    <property type="entry name" value="AHPC"/>
    <property type="match status" value="1"/>
</dbReference>
<comment type="catalytic activity">
    <reaction evidence="12">
        <text>a hydroperoxide + [thioredoxin]-dithiol = an alcohol + [thioredoxin]-disulfide + H2O</text>
        <dbReference type="Rhea" id="RHEA:62620"/>
        <dbReference type="Rhea" id="RHEA-COMP:10698"/>
        <dbReference type="Rhea" id="RHEA-COMP:10700"/>
        <dbReference type="ChEBI" id="CHEBI:15377"/>
        <dbReference type="ChEBI" id="CHEBI:29950"/>
        <dbReference type="ChEBI" id="CHEBI:30879"/>
        <dbReference type="ChEBI" id="CHEBI:35924"/>
        <dbReference type="ChEBI" id="CHEBI:50058"/>
        <dbReference type="EC" id="1.11.1.24"/>
    </reaction>
</comment>
<keyword evidence="6 14" id="KW-0560">Oxidoreductase</keyword>
<evidence type="ECO:0000256" key="12">
    <source>
        <dbReference type="ARBA" id="ARBA00049091"/>
    </source>
</evidence>
<evidence type="ECO:0000259" key="13">
    <source>
        <dbReference type="PROSITE" id="PS51352"/>
    </source>
</evidence>
<keyword evidence="15" id="KW-1185">Reference proteome</keyword>
<name>A0ABW1LNH8_9ACTN</name>
<comment type="function">
    <text evidence="1">Thiol-specific peroxidase that catalyzes the reduction of hydrogen peroxide and organic hydroperoxides to water and alcohols, respectively. Plays a role in cell protection against oxidative stress by detoxifying peroxides and as sensor of hydrogen peroxide-mediated signaling events.</text>
</comment>
<dbReference type="Gene3D" id="3.40.30.10">
    <property type="entry name" value="Glutaredoxin"/>
    <property type="match status" value="1"/>
</dbReference>
<evidence type="ECO:0000256" key="1">
    <source>
        <dbReference type="ARBA" id="ARBA00003330"/>
    </source>
</evidence>
<organism evidence="14 15">
    <name type="scientific">Nocardioides hankookensis</name>
    <dbReference type="NCBI Taxonomy" id="443157"/>
    <lineage>
        <taxon>Bacteria</taxon>
        <taxon>Bacillati</taxon>
        <taxon>Actinomycetota</taxon>
        <taxon>Actinomycetes</taxon>
        <taxon>Propionibacteriales</taxon>
        <taxon>Nocardioidaceae</taxon>
        <taxon>Nocardioides</taxon>
    </lineage>
</organism>
<comment type="subunit">
    <text evidence="2">Monomer.</text>
</comment>
<dbReference type="PANTHER" id="PTHR42801:SF8">
    <property type="entry name" value="PEROXIREDOXIN RV1608C-RELATED"/>
    <property type="match status" value="1"/>
</dbReference>
<dbReference type="SUPFAM" id="SSF52833">
    <property type="entry name" value="Thioredoxin-like"/>
    <property type="match status" value="1"/>
</dbReference>
<evidence type="ECO:0000256" key="5">
    <source>
        <dbReference type="ARBA" id="ARBA00022862"/>
    </source>
</evidence>
<feature type="domain" description="Thioredoxin" evidence="13">
    <location>
        <begin position="1"/>
        <end position="150"/>
    </location>
</feature>
<dbReference type="InterPro" id="IPR036249">
    <property type="entry name" value="Thioredoxin-like_sf"/>
</dbReference>
<protein>
    <recommendedName>
        <fullName evidence="3">thioredoxin-dependent peroxiredoxin</fullName>
        <ecNumber evidence="3">1.11.1.24</ecNumber>
    </recommendedName>
    <alternativeName>
        <fullName evidence="11">Bacterioferritin comigratory protein</fullName>
    </alternativeName>
    <alternativeName>
        <fullName evidence="9">Thioredoxin peroxidase</fullName>
    </alternativeName>
</protein>
<comment type="caution">
    <text evidence="14">The sequence shown here is derived from an EMBL/GenBank/DDBJ whole genome shotgun (WGS) entry which is preliminary data.</text>
</comment>
<evidence type="ECO:0000256" key="7">
    <source>
        <dbReference type="ARBA" id="ARBA00023157"/>
    </source>
</evidence>
<evidence type="ECO:0000256" key="9">
    <source>
        <dbReference type="ARBA" id="ARBA00032824"/>
    </source>
</evidence>
<dbReference type="EC" id="1.11.1.24" evidence="3"/>
<evidence type="ECO:0000256" key="3">
    <source>
        <dbReference type="ARBA" id="ARBA00013017"/>
    </source>
</evidence>
<reference evidence="15" key="1">
    <citation type="journal article" date="2019" name="Int. J. Syst. Evol. Microbiol.">
        <title>The Global Catalogue of Microorganisms (GCM) 10K type strain sequencing project: providing services to taxonomists for standard genome sequencing and annotation.</title>
        <authorList>
            <consortium name="The Broad Institute Genomics Platform"/>
            <consortium name="The Broad Institute Genome Sequencing Center for Infectious Disease"/>
            <person name="Wu L."/>
            <person name="Ma J."/>
        </authorList>
    </citation>
    <scope>NUCLEOTIDE SEQUENCE [LARGE SCALE GENOMIC DNA]</scope>
    <source>
        <strain evidence="15">CCUG 54522</strain>
    </source>
</reference>
<dbReference type="InterPro" id="IPR000866">
    <property type="entry name" value="AhpC/TSA"/>
</dbReference>
<evidence type="ECO:0000256" key="2">
    <source>
        <dbReference type="ARBA" id="ARBA00011245"/>
    </source>
</evidence>
<dbReference type="PANTHER" id="PTHR42801">
    <property type="entry name" value="THIOREDOXIN-DEPENDENT PEROXIDE REDUCTASE"/>
    <property type="match status" value="1"/>
</dbReference>
<dbReference type="Pfam" id="PF00578">
    <property type="entry name" value="AhpC-TSA"/>
    <property type="match status" value="1"/>
</dbReference>
<evidence type="ECO:0000256" key="11">
    <source>
        <dbReference type="ARBA" id="ARBA00041373"/>
    </source>
</evidence>
<proteinExistence type="inferred from homology"/>
<dbReference type="GO" id="GO:0140824">
    <property type="term" value="F:thioredoxin-dependent peroxiredoxin activity"/>
    <property type="evidence" value="ECO:0007669"/>
    <property type="project" value="UniProtKB-EC"/>
</dbReference>
<evidence type="ECO:0000256" key="6">
    <source>
        <dbReference type="ARBA" id="ARBA00023002"/>
    </source>
</evidence>
<keyword evidence="4 14" id="KW-0575">Peroxidase</keyword>
<sequence length="150" mass="16041">MKPGSTAPEFELADQDGAPWSLRSHLTEGPVVLFFYPAAFTTGCTKEACYFRDITAEFRAAGATIVGISRDDVATQKRFDDEYGLGYPVLSDQDGAVAAAYGLKRRMPGLPAKRVTFVVAPDGRVVEEIASELNMNVHADKALAALAALG</sequence>
<evidence type="ECO:0000313" key="15">
    <source>
        <dbReference type="Proteomes" id="UP001596135"/>
    </source>
</evidence>
<evidence type="ECO:0000256" key="4">
    <source>
        <dbReference type="ARBA" id="ARBA00022559"/>
    </source>
</evidence>
<comment type="similarity">
    <text evidence="10">Belongs to the peroxiredoxin family. BCP/PrxQ subfamily.</text>
</comment>
<dbReference type="EMBL" id="JBHSRJ010000005">
    <property type="protein sequence ID" value="MFC6044747.1"/>
    <property type="molecule type" value="Genomic_DNA"/>
</dbReference>
<dbReference type="InterPro" id="IPR024706">
    <property type="entry name" value="Peroxiredoxin_AhpC-typ"/>
</dbReference>
<keyword evidence="8" id="KW-0676">Redox-active center</keyword>
<dbReference type="CDD" id="cd03017">
    <property type="entry name" value="PRX_BCP"/>
    <property type="match status" value="1"/>
</dbReference>
<keyword evidence="7" id="KW-1015">Disulfide bond</keyword>
<evidence type="ECO:0000256" key="10">
    <source>
        <dbReference type="ARBA" id="ARBA00038489"/>
    </source>
</evidence>
<dbReference type="InterPro" id="IPR050924">
    <property type="entry name" value="Peroxiredoxin_BCP/PrxQ"/>
</dbReference>
<dbReference type="InterPro" id="IPR013766">
    <property type="entry name" value="Thioredoxin_domain"/>
</dbReference>
<keyword evidence="5" id="KW-0049">Antioxidant</keyword>
<dbReference type="Proteomes" id="UP001596135">
    <property type="component" value="Unassembled WGS sequence"/>
</dbReference>
<evidence type="ECO:0000313" key="14">
    <source>
        <dbReference type="EMBL" id="MFC6044747.1"/>
    </source>
</evidence>
<evidence type="ECO:0000256" key="8">
    <source>
        <dbReference type="ARBA" id="ARBA00023284"/>
    </source>
</evidence>